<dbReference type="Proteomes" id="UP001162640">
    <property type="component" value="Unassembled WGS sequence"/>
</dbReference>
<name>A0A9W7EH04_9STRA</name>
<dbReference type="PANTHER" id="PTHR43788:SF8">
    <property type="entry name" value="DNA-BINDING PROTEIN SMUBP-2"/>
    <property type="match status" value="1"/>
</dbReference>
<dbReference type="InterPro" id="IPR041679">
    <property type="entry name" value="DNA2/NAM7-like_C"/>
</dbReference>
<evidence type="ECO:0000256" key="4">
    <source>
        <dbReference type="ARBA" id="ARBA00022840"/>
    </source>
</evidence>
<dbReference type="GO" id="GO:0016787">
    <property type="term" value="F:hydrolase activity"/>
    <property type="evidence" value="ECO:0007669"/>
    <property type="project" value="UniProtKB-KW"/>
</dbReference>
<dbReference type="SUPFAM" id="SSF52540">
    <property type="entry name" value="P-loop containing nucleoside triphosphate hydrolases"/>
    <property type="match status" value="1"/>
</dbReference>
<dbReference type="Gene3D" id="3.40.50.300">
    <property type="entry name" value="P-loop containing nucleotide triphosphate hydrolases"/>
    <property type="match status" value="1"/>
</dbReference>
<keyword evidence="3" id="KW-0347">Helicase</keyword>
<protein>
    <recommendedName>
        <fullName evidence="5">DNA2/NAM7 helicase-like C-terminal domain-containing protein</fullName>
    </recommendedName>
</protein>
<accession>A0A9W7EH04</accession>
<evidence type="ECO:0000256" key="3">
    <source>
        <dbReference type="ARBA" id="ARBA00022806"/>
    </source>
</evidence>
<dbReference type="InterPro" id="IPR050534">
    <property type="entry name" value="Coronavir_polyprotein_1ab"/>
</dbReference>
<keyword evidence="4" id="KW-0067">ATP-binding</keyword>
<evidence type="ECO:0000313" key="7">
    <source>
        <dbReference type="Proteomes" id="UP001162640"/>
    </source>
</evidence>
<feature type="domain" description="DNA2/NAM7 helicase-like C-terminal" evidence="5">
    <location>
        <begin position="1"/>
        <end position="55"/>
    </location>
</feature>
<evidence type="ECO:0000256" key="1">
    <source>
        <dbReference type="ARBA" id="ARBA00022741"/>
    </source>
</evidence>
<feature type="non-terminal residue" evidence="6">
    <location>
        <position position="63"/>
    </location>
</feature>
<reference evidence="7" key="1">
    <citation type="journal article" date="2023" name="Commun. Biol.">
        <title>Genome analysis of Parmales, the sister group of diatoms, reveals the evolutionary specialization of diatoms from phago-mixotrophs to photoautotrophs.</title>
        <authorList>
            <person name="Ban H."/>
            <person name="Sato S."/>
            <person name="Yoshikawa S."/>
            <person name="Yamada K."/>
            <person name="Nakamura Y."/>
            <person name="Ichinomiya M."/>
            <person name="Sato N."/>
            <person name="Blanc-Mathieu R."/>
            <person name="Endo H."/>
            <person name="Kuwata A."/>
            <person name="Ogata H."/>
        </authorList>
    </citation>
    <scope>NUCLEOTIDE SEQUENCE [LARGE SCALE GENOMIC DNA]</scope>
</reference>
<gene>
    <name evidence="6" type="ORF">TL16_g07476</name>
</gene>
<dbReference type="CDD" id="cd18808">
    <property type="entry name" value="SF1_C_Upf1"/>
    <property type="match status" value="1"/>
</dbReference>
<feature type="non-terminal residue" evidence="6">
    <location>
        <position position="1"/>
    </location>
</feature>
<organism evidence="6 7">
    <name type="scientific">Triparma laevis f. inornata</name>
    <dbReference type="NCBI Taxonomy" id="1714386"/>
    <lineage>
        <taxon>Eukaryota</taxon>
        <taxon>Sar</taxon>
        <taxon>Stramenopiles</taxon>
        <taxon>Ochrophyta</taxon>
        <taxon>Bolidophyceae</taxon>
        <taxon>Parmales</taxon>
        <taxon>Triparmaceae</taxon>
        <taxon>Triparma</taxon>
    </lineage>
</organism>
<dbReference type="GO" id="GO:0005524">
    <property type="term" value="F:ATP binding"/>
    <property type="evidence" value="ECO:0007669"/>
    <property type="project" value="UniProtKB-KW"/>
</dbReference>
<evidence type="ECO:0000313" key="6">
    <source>
        <dbReference type="EMBL" id="GMH77630.1"/>
    </source>
</evidence>
<comment type="caution">
    <text evidence="6">The sequence shown here is derived from an EMBL/GenBank/DDBJ whole genome shotgun (WGS) entry which is preliminary data.</text>
</comment>
<dbReference type="AlphaFoldDB" id="A0A9W7EH04"/>
<dbReference type="Pfam" id="PF13087">
    <property type="entry name" value="AAA_12"/>
    <property type="match status" value="1"/>
</dbReference>
<dbReference type="GO" id="GO:0043139">
    <property type="term" value="F:5'-3' DNA helicase activity"/>
    <property type="evidence" value="ECO:0007669"/>
    <property type="project" value="TreeGrafter"/>
</dbReference>
<dbReference type="InterPro" id="IPR027417">
    <property type="entry name" value="P-loop_NTPase"/>
</dbReference>
<evidence type="ECO:0000256" key="2">
    <source>
        <dbReference type="ARBA" id="ARBA00022801"/>
    </source>
</evidence>
<evidence type="ECO:0000259" key="5">
    <source>
        <dbReference type="Pfam" id="PF13087"/>
    </source>
</evidence>
<keyword evidence="1" id="KW-0547">Nucleotide-binding</keyword>
<proteinExistence type="predicted"/>
<dbReference type="InterPro" id="IPR047187">
    <property type="entry name" value="SF1_C_Upf1"/>
</dbReference>
<keyword evidence="2" id="KW-0378">Hydrolase</keyword>
<dbReference type="EMBL" id="BLQM01000236">
    <property type="protein sequence ID" value="GMH77630.1"/>
    <property type="molecule type" value="Genomic_DNA"/>
</dbReference>
<sequence>VEVSSVDGFQGREKEAVIFSAVRSNDHGSVGFVSDWRRVNVSFTRARRALIVIGNDVCLRRGD</sequence>
<dbReference type="PANTHER" id="PTHR43788">
    <property type="entry name" value="DNA2/NAM7 HELICASE FAMILY MEMBER"/>
    <property type="match status" value="1"/>
</dbReference>